<dbReference type="GO" id="GO:0016757">
    <property type="term" value="F:glycosyltransferase activity"/>
    <property type="evidence" value="ECO:0007669"/>
    <property type="project" value="InterPro"/>
</dbReference>
<feature type="domain" description="Glycosyl transferase family 1" evidence="1">
    <location>
        <begin position="204"/>
        <end position="350"/>
    </location>
</feature>
<sequence>MKILQISAAYKPAYVYGGPTMSVSKLSEQLSKHGHHVAVFTTTANGLEELPVTRNIPQNVDGVPVTYFKRLTKDHSHFSPWLLIRLWKEVRKYDVVHIHAWWNLVSVLSCLISCMRGVPVVLSPRGTLSPYSFGNNHILIKKMLHKLIGRSLLNRCYLHTTSAREQEAMYKLLKPKGIFNIHNAVNLPAIFPKQSMDQTVLVLKLLFFSRIDPKKGLELLFAALSEISIPYSLTIAGNGDENYITYLKELARHYQIEHSLTWLGFKNNHKFELIAGHHLLVLPSYDENFGNVVIESLGVGTAVLISKEVGLAQYVKKNNLGWICETAASSIKKNLVHIYHNPGTLNIIREFAPFIVTNEFNEDKLIEQYVAMYQQISLA</sequence>
<dbReference type="InterPro" id="IPR028098">
    <property type="entry name" value="Glyco_trans_4-like_N"/>
</dbReference>
<dbReference type="Gene3D" id="3.40.50.2000">
    <property type="entry name" value="Glycogen Phosphorylase B"/>
    <property type="match status" value="2"/>
</dbReference>
<feature type="domain" description="Glycosyltransferase subfamily 4-like N-terminal" evidence="2">
    <location>
        <begin position="16"/>
        <end position="187"/>
    </location>
</feature>
<dbReference type="EMBL" id="CP001681">
    <property type="protein sequence ID" value="ACU06098.1"/>
    <property type="molecule type" value="Genomic_DNA"/>
</dbReference>
<keyword evidence="4" id="KW-1185">Reference proteome</keyword>
<protein>
    <submittedName>
        <fullName evidence="3">Glycosyl transferase group 1</fullName>
    </submittedName>
</protein>
<dbReference type="RefSeq" id="WP_015809707.1">
    <property type="nucleotide sequence ID" value="NC_013061.1"/>
</dbReference>
<accession>C6XVM3</accession>
<dbReference type="NCBIfam" id="NF046085">
    <property type="entry name" value="XrtY_assoc_Gly1"/>
    <property type="match status" value="1"/>
</dbReference>
<evidence type="ECO:0000259" key="2">
    <source>
        <dbReference type="Pfam" id="PF13439"/>
    </source>
</evidence>
<reference evidence="3 4" key="1">
    <citation type="journal article" date="2009" name="Stand. Genomic Sci.">
        <title>Complete genome sequence of Pedobacter heparinus type strain (HIM 762-3).</title>
        <authorList>
            <person name="Han C."/>
            <person name="Spring S."/>
            <person name="Lapidus A."/>
            <person name="Del Rio T.G."/>
            <person name="Tice H."/>
            <person name="Copeland A."/>
            <person name="Cheng J.F."/>
            <person name="Lucas S."/>
            <person name="Chen F."/>
            <person name="Nolan M."/>
            <person name="Bruce D."/>
            <person name="Goodwin L."/>
            <person name="Pitluck S."/>
            <person name="Ivanova N."/>
            <person name="Mavromatis K."/>
            <person name="Mikhailova N."/>
            <person name="Pati A."/>
            <person name="Chen A."/>
            <person name="Palaniappan K."/>
            <person name="Land M."/>
            <person name="Hauser L."/>
            <person name="Chang Y.J."/>
            <person name="Jeffries C.C."/>
            <person name="Saunders E."/>
            <person name="Chertkov O."/>
            <person name="Brettin T."/>
            <person name="Goker M."/>
            <person name="Rohde M."/>
            <person name="Bristow J."/>
            <person name="Eisen J.A."/>
            <person name="Markowitz V."/>
            <person name="Hugenholtz P."/>
            <person name="Kyrpides N.C."/>
            <person name="Klenk H.P."/>
            <person name="Detter J.C."/>
        </authorList>
    </citation>
    <scope>NUCLEOTIDE SEQUENCE [LARGE SCALE GENOMIC DNA]</scope>
    <source>
        <strain evidence="4">ATCC 13125 / DSM 2366 / CIP 104194 / JCM 7457 / NBRC 12017 / NCIMB 9290 / NRRL B-14731 / HIM 762-3</strain>
    </source>
</reference>
<gene>
    <name evidence="3" type="ordered locus">Phep_3907</name>
</gene>
<evidence type="ECO:0000313" key="4">
    <source>
        <dbReference type="Proteomes" id="UP000000852"/>
    </source>
</evidence>
<dbReference type="eggNOG" id="COG0438">
    <property type="taxonomic scope" value="Bacteria"/>
</dbReference>
<dbReference type="PANTHER" id="PTHR12526:SF638">
    <property type="entry name" value="SPORE COAT PROTEIN SA"/>
    <property type="match status" value="1"/>
</dbReference>
<dbReference type="SUPFAM" id="SSF53756">
    <property type="entry name" value="UDP-Glycosyltransferase/glycogen phosphorylase"/>
    <property type="match status" value="1"/>
</dbReference>
<dbReference type="HOGENOM" id="CLU_009583_2_1_10"/>
<dbReference type="KEGG" id="phe:Phep_3907"/>
<keyword evidence="3" id="KW-0808">Transferase</keyword>
<dbReference type="PANTHER" id="PTHR12526">
    <property type="entry name" value="GLYCOSYLTRANSFERASE"/>
    <property type="match status" value="1"/>
</dbReference>
<dbReference type="AlphaFoldDB" id="C6XVM3"/>
<name>C6XVM3_PEDHD</name>
<evidence type="ECO:0000313" key="3">
    <source>
        <dbReference type="EMBL" id="ACU06098.1"/>
    </source>
</evidence>
<evidence type="ECO:0000259" key="1">
    <source>
        <dbReference type="Pfam" id="PF00534"/>
    </source>
</evidence>
<dbReference type="Pfam" id="PF13439">
    <property type="entry name" value="Glyco_transf_4"/>
    <property type="match status" value="1"/>
</dbReference>
<dbReference type="Pfam" id="PF00534">
    <property type="entry name" value="Glycos_transf_1"/>
    <property type="match status" value="1"/>
</dbReference>
<proteinExistence type="predicted"/>
<dbReference type="CAZy" id="GT4">
    <property type="family name" value="Glycosyltransferase Family 4"/>
</dbReference>
<dbReference type="InterPro" id="IPR001296">
    <property type="entry name" value="Glyco_trans_1"/>
</dbReference>
<dbReference type="STRING" id="485917.Phep_3907"/>
<dbReference type="Proteomes" id="UP000000852">
    <property type="component" value="Chromosome"/>
</dbReference>
<dbReference type="OrthoDB" id="9790710at2"/>
<organism evidence="3 4">
    <name type="scientific">Pedobacter heparinus (strain ATCC 13125 / DSM 2366 / CIP 104194 / JCM 7457 / NBRC 12017 / NCIMB 9290 / NRRL B-14731 / HIM 762-3)</name>
    <dbReference type="NCBI Taxonomy" id="485917"/>
    <lineage>
        <taxon>Bacteria</taxon>
        <taxon>Pseudomonadati</taxon>
        <taxon>Bacteroidota</taxon>
        <taxon>Sphingobacteriia</taxon>
        <taxon>Sphingobacteriales</taxon>
        <taxon>Sphingobacteriaceae</taxon>
        <taxon>Pedobacter</taxon>
    </lineage>
</organism>